<dbReference type="OrthoDB" id="663550at2759"/>
<dbReference type="SMART" id="SM01191">
    <property type="entry name" value="ENT"/>
    <property type="match status" value="1"/>
</dbReference>
<proteinExistence type="predicted"/>
<comment type="caution">
    <text evidence="4">The sequence shown here is derived from an EMBL/GenBank/DDBJ whole genome shotgun (WGS) entry which is preliminary data.</text>
</comment>
<dbReference type="AlphaFoldDB" id="A0A9W7J5Q3"/>
<keyword evidence="5" id="KW-1185">Reference proteome</keyword>
<dbReference type="Gene3D" id="1.10.1240.40">
    <property type="entry name" value="ENT domain"/>
    <property type="match status" value="1"/>
</dbReference>
<protein>
    <recommendedName>
        <fullName evidence="3">ENT domain-containing protein</fullName>
    </recommendedName>
</protein>
<evidence type="ECO:0000259" key="3">
    <source>
        <dbReference type="PROSITE" id="PS51138"/>
    </source>
</evidence>
<accession>A0A9W7J5Q3</accession>
<dbReference type="InterPro" id="IPR005491">
    <property type="entry name" value="ENT_dom"/>
</dbReference>
<dbReference type="GO" id="GO:0005634">
    <property type="term" value="C:nucleus"/>
    <property type="evidence" value="ECO:0007669"/>
    <property type="project" value="UniProtKB-SubCell"/>
</dbReference>
<evidence type="ECO:0000256" key="2">
    <source>
        <dbReference type="ARBA" id="ARBA00023242"/>
    </source>
</evidence>
<dbReference type="Pfam" id="PF05641">
    <property type="entry name" value="Agenet"/>
    <property type="match status" value="1"/>
</dbReference>
<name>A0A9W7J5Q3_HIBTR</name>
<evidence type="ECO:0000256" key="1">
    <source>
        <dbReference type="ARBA" id="ARBA00004123"/>
    </source>
</evidence>
<dbReference type="Gene3D" id="2.30.30.140">
    <property type="match status" value="1"/>
</dbReference>
<dbReference type="EMBL" id="BSYR01000054">
    <property type="protein sequence ID" value="GMJ09096.1"/>
    <property type="molecule type" value="Genomic_DNA"/>
</dbReference>
<dbReference type="InterPro" id="IPR008395">
    <property type="entry name" value="Agenet-like_dom"/>
</dbReference>
<dbReference type="PANTHER" id="PTHR31917:SF59">
    <property type="entry name" value="ENT DOMAIN-CONTAINING PROTEIN"/>
    <property type="match status" value="1"/>
</dbReference>
<dbReference type="Proteomes" id="UP001165190">
    <property type="component" value="Unassembled WGS sequence"/>
</dbReference>
<feature type="domain" description="ENT" evidence="3">
    <location>
        <begin position="340"/>
        <end position="400"/>
    </location>
</feature>
<dbReference type="PROSITE" id="PS51138">
    <property type="entry name" value="ENT"/>
    <property type="match status" value="1"/>
</dbReference>
<reference evidence="4" key="1">
    <citation type="submission" date="2023-05" db="EMBL/GenBank/DDBJ databases">
        <title>Genome and transcriptome analyses reveal genes involved in the formation of fine ridges on petal epidermal cells in Hibiscus trionum.</title>
        <authorList>
            <person name="Koshimizu S."/>
            <person name="Masuda S."/>
            <person name="Ishii T."/>
            <person name="Shirasu K."/>
            <person name="Hoshino A."/>
            <person name="Arita M."/>
        </authorList>
    </citation>
    <scope>NUCLEOTIDE SEQUENCE</scope>
    <source>
        <strain evidence="4">Hamamatsu line</strain>
    </source>
</reference>
<dbReference type="Pfam" id="PF03735">
    <property type="entry name" value="ENT"/>
    <property type="match status" value="1"/>
</dbReference>
<dbReference type="SUPFAM" id="SSF158639">
    <property type="entry name" value="ENT-like"/>
    <property type="match status" value="1"/>
</dbReference>
<gene>
    <name evidence="4" type="ORF">HRI_004578800</name>
</gene>
<comment type="subcellular location">
    <subcellularLocation>
        <location evidence="1">Nucleus</location>
    </subcellularLocation>
</comment>
<dbReference type="SMART" id="SM00743">
    <property type="entry name" value="Agenet"/>
    <property type="match status" value="2"/>
</dbReference>
<organism evidence="4 5">
    <name type="scientific">Hibiscus trionum</name>
    <name type="common">Flower of an hour</name>
    <dbReference type="NCBI Taxonomy" id="183268"/>
    <lineage>
        <taxon>Eukaryota</taxon>
        <taxon>Viridiplantae</taxon>
        <taxon>Streptophyta</taxon>
        <taxon>Embryophyta</taxon>
        <taxon>Tracheophyta</taxon>
        <taxon>Spermatophyta</taxon>
        <taxon>Magnoliopsida</taxon>
        <taxon>eudicotyledons</taxon>
        <taxon>Gunneridae</taxon>
        <taxon>Pentapetalae</taxon>
        <taxon>rosids</taxon>
        <taxon>malvids</taxon>
        <taxon>Malvales</taxon>
        <taxon>Malvaceae</taxon>
        <taxon>Malvoideae</taxon>
        <taxon>Hibiscus</taxon>
    </lineage>
</organism>
<evidence type="ECO:0000313" key="5">
    <source>
        <dbReference type="Proteomes" id="UP001165190"/>
    </source>
</evidence>
<dbReference type="InterPro" id="IPR036142">
    <property type="entry name" value="ENT_dom-like_sf"/>
</dbReference>
<evidence type="ECO:0000313" key="4">
    <source>
        <dbReference type="EMBL" id="GMJ09096.1"/>
    </source>
</evidence>
<dbReference type="PANTHER" id="PTHR31917">
    <property type="entry name" value="AGENET DOMAIN-CONTAINING PROTEIN-RELATED"/>
    <property type="match status" value="1"/>
</dbReference>
<keyword evidence="2" id="KW-0539">Nucleus</keyword>
<dbReference type="InterPro" id="IPR014002">
    <property type="entry name" value="Agenet_dom_plant"/>
</dbReference>
<dbReference type="CDD" id="cd20405">
    <property type="entry name" value="Tudor_Agenet_AtDUF_rpt1_3"/>
    <property type="match status" value="1"/>
</dbReference>
<sequence length="400" mass="45072">MKFRKGNLVEVLRRERDPSGSWFTGEILSADGDNYIVRYKLLVDHEAELVTETVQGKDVRPLPPSVNGKSWAVGDIAEVFDIQCWRVAKVAKVLKNSNRFVVKFFGSIQLKEFHASSLRIRQAWNGNKWIVMGKVAENKDLAYDFTPKVPFEAGGLHSRTSLHLSKTMQSRERDRGGKHKGEAHNIATCLPLRAKTKGYARQCGECNMSTLFGRTFKKRKSSPCSRGCGVTTKKTLPLLKQVYDISCSHVGIDENFIKQSTNRNSRMEDTAPHCLYDSSRPVWSTEDSDQCSVASCSLNGDYVGQISHKPLDNTPDNSDAESAFPSLCDKSDLPLSRVDKVYDIHELELRAYKSTMEALFVSGPITWEQESLLTNLRLSLNISDEEHLLQLRHLMSAQVR</sequence>